<protein>
    <submittedName>
        <fullName evidence="1">Uncharacterized protein</fullName>
    </submittedName>
</protein>
<proteinExistence type="predicted"/>
<dbReference type="EMBL" id="KI298115">
    <property type="protein sequence ID" value="ERZ99260.1"/>
    <property type="molecule type" value="Genomic_DNA"/>
</dbReference>
<sequence>MMKLETAQGQNETESITSSVDGLGTSFLKNNSHIYTQTVKKFYRKNYSHSKTLVCGNN</sequence>
<evidence type="ECO:0000313" key="1">
    <source>
        <dbReference type="EMBL" id="ERZ99260.1"/>
    </source>
</evidence>
<dbReference type="AlphaFoldDB" id="U9T7D1"/>
<organism evidence="1">
    <name type="scientific">Rhizophagus irregularis (strain DAOM 181602 / DAOM 197198 / MUCL 43194)</name>
    <name type="common">Arbuscular mycorrhizal fungus</name>
    <name type="synonym">Glomus intraradices</name>
    <dbReference type="NCBI Taxonomy" id="747089"/>
    <lineage>
        <taxon>Eukaryota</taxon>
        <taxon>Fungi</taxon>
        <taxon>Fungi incertae sedis</taxon>
        <taxon>Mucoromycota</taxon>
        <taxon>Glomeromycotina</taxon>
        <taxon>Glomeromycetes</taxon>
        <taxon>Glomerales</taxon>
        <taxon>Glomeraceae</taxon>
        <taxon>Rhizophagus</taxon>
    </lineage>
</organism>
<gene>
    <name evidence="1" type="ORF">GLOINDRAFT_339185</name>
</gene>
<name>U9T7D1_RHIID</name>
<dbReference type="HOGENOM" id="CLU_2984727_0_0_1"/>
<reference evidence="1" key="1">
    <citation type="submission" date="2013-07" db="EMBL/GenBank/DDBJ databases">
        <title>The genome of an arbuscular mycorrhizal fungus provides insights into the evolution of the oldest plant symbiosis.</title>
        <authorList>
            <consortium name="DOE Joint Genome Institute"/>
            <person name="Tisserant E."/>
            <person name="Malbreil M."/>
            <person name="Kuo A."/>
            <person name="Kohler A."/>
            <person name="Symeonidi A."/>
            <person name="Balestrini R."/>
            <person name="Charron P."/>
            <person name="Duensing N."/>
            <person name="Frei-dit-Frey N."/>
            <person name="Gianinazzi-Pearson V."/>
            <person name="Gilbert B."/>
            <person name="Handa Y."/>
            <person name="Hijri M."/>
            <person name="Kaul R."/>
            <person name="Kawaguchi M."/>
            <person name="Krajinski F."/>
            <person name="Lammers P."/>
            <person name="Lapierre D."/>
            <person name="Masclaux F.G."/>
            <person name="Murat C."/>
            <person name="Morin E."/>
            <person name="Ndikumana S."/>
            <person name="Pagni M."/>
            <person name="Petitpierre D."/>
            <person name="Requena N."/>
            <person name="Rosikiewicz P."/>
            <person name="Riley R."/>
            <person name="Saito K."/>
            <person name="San Clemente H."/>
            <person name="Shapiro H."/>
            <person name="van Tuinen D."/>
            <person name="Becard G."/>
            <person name="Bonfante P."/>
            <person name="Paszkowski U."/>
            <person name="Shachar-Hill Y."/>
            <person name="Young J.P."/>
            <person name="Sanders I.R."/>
            <person name="Henrissat B."/>
            <person name="Rensing S.A."/>
            <person name="Grigoriev I.V."/>
            <person name="Corradi N."/>
            <person name="Roux C."/>
            <person name="Martin F."/>
        </authorList>
    </citation>
    <scope>NUCLEOTIDE SEQUENCE</scope>
    <source>
        <strain evidence="1">DAOM 197198</strain>
    </source>
</reference>
<accession>U9T7D1</accession>
<feature type="non-terminal residue" evidence="1">
    <location>
        <position position="58"/>
    </location>
</feature>